<dbReference type="HOGENOM" id="CLU_3321666_0_0_10"/>
<feature type="non-terminal residue" evidence="1">
    <location>
        <position position="1"/>
    </location>
</feature>
<protein>
    <submittedName>
        <fullName evidence="1">Uncharacterized protein</fullName>
    </submittedName>
</protein>
<name>G6AUQ6_9BACT</name>
<evidence type="ECO:0000313" key="1">
    <source>
        <dbReference type="EMBL" id="EHJ41871.1"/>
    </source>
</evidence>
<dbReference type="AlphaFoldDB" id="G6AUQ6"/>
<proteinExistence type="predicted"/>
<sequence length="39" mass="4525">HLSPLGFAACQSKKCTNQEECIKAAWLVQRRPLHPLFFR</sequence>
<comment type="caution">
    <text evidence="1">The sequence shown here is derived from an EMBL/GenBank/DDBJ whole genome shotgun (WGS) entry which is preliminary data.</text>
</comment>
<gene>
    <name evidence="1" type="ORF">HMPREF0673_00341</name>
</gene>
<dbReference type="Proteomes" id="UP000004407">
    <property type="component" value="Unassembled WGS sequence"/>
</dbReference>
<organism evidence="1 2">
    <name type="scientific">Leyella stercorea DSM 18206</name>
    <dbReference type="NCBI Taxonomy" id="1002367"/>
    <lineage>
        <taxon>Bacteria</taxon>
        <taxon>Pseudomonadati</taxon>
        <taxon>Bacteroidota</taxon>
        <taxon>Bacteroidia</taxon>
        <taxon>Bacteroidales</taxon>
        <taxon>Prevotellaceae</taxon>
        <taxon>Leyella</taxon>
    </lineage>
</organism>
<dbReference type="EMBL" id="AFZZ01000043">
    <property type="protein sequence ID" value="EHJ41871.1"/>
    <property type="molecule type" value="Genomic_DNA"/>
</dbReference>
<reference evidence="1 2" key="1">
    <citation type="submission" date="2011-08" db="EMBL/GenBank/DDBJ databases">
        <authorList>
            <person name="Weinstock G."/>
            <person name="Sodergren E."/>
            <person name="Clifton S."/>
            <person name="Fulton L."/>
            <person name="Fulton B."/>
            <person name="Courtney L."/>
            <person name="Fronick C."/>
            <person name="Harrison M."/>
            <person name="Strong C."/>
            <person name="Farmer C."/>
            <person name="Delahaunty K."/>
            <person name="Markovic C."/>
            <person name="Hall O."/>
            <person name="Minx P."/>
            <person name="Tomlinson C."/>
            <person name="Mitreva M."/>
            <person name="Hou S."/>
            <person name="Chen J."/>
            <person name="Wollam A."/>
            <person name="Pepin K.H."/>
            <person name="Johnson M."/>
            <person name="Bhonagiri V."/>
            <person name="Zhang X."/>
            <person name="Suruliraj S."/>
            <person name="Warren W."/>
            <person name="Chinwalla A."/>
            <person name="Mardis E.R."/>
            <person name="Wilson R.K."/>
        </authorList>
    </citation>
    <scope>NUCLEOTIDE SEQUENCE [LARGE SCALE GENOMIC DNA]</scope>
    <source>
        <strain evidence="1 2">DSM 18206</strain>
    </source>
</reference>
<accession>G6AUQ6</accession>
<evidence type="ECO:0000313" key="2">
    <source>
        <dbReference type="Proteomes" id="UP000004407"/>
    </source>
</evidence>